<keyword evidence="3" id="KW-1185">Reference proteome</keyword>
<dbReference type="InterPro" id="IPR028994">
    <property type="entry name" value="Integrin_alpha_N"/>
</dbReference>
<gene>
    <name evidence="2" type="ORF">EV148_11343</name>
</gene>
<dbReference type="PANTHER" id="PTHR36220:SF1">
    <property type="entry name" value="GAMMA TUBULIN COMPLEX COMPONENT C-TERMINAL DOMAIN-CONTAINING PROTEIN"/>
    <property type="match status" value="1"/>
</dbReference>
<dbReference type="RefSeq" id="WP_132000076.1">
    <property type="nucleotide sequence ID" value="NZ_SLWQ01000013.1"/>
</dbReference>
<keyword evidence="1" id="KW-0732">Signal</keyword>
<dbReference type="OrthoDB" id="5956752at2"/>
<sequence length="412" mass="42852">MPNSPQAATIWKEQEATASDGTPLAWLGSWVAISGKTAFVSAKNATVAGQPSQGAVYVFDKSGSGWQQRQKLVGKGSTAGDQFGAAVALHGNIAFVAAPNAAVGNNIWQGVVHVFMRGGTTERSGWSETQVLAASDGTRFATFGTAVAFDGDYAFVGAGGASIHGEYQPRKVYVFRRPSHAGDWVQTQILENPAPDDVTNSFGAALAVSGNTLLVGARTATLGGNIGQGIVYPYRLDDGVWVQDGKISDAQGAARDNFGVSIALQGHTALIGAQGAVVDGNQGTVYRYERDRSGWRLVQKIVPTASDSARPALFGALVSMSGDTALVGAYAEKDYRGAAYLFKLKSGMYAQHQRLSASDGVPGDVFGYYGALDGASAAVGAYTKKVGSNAQEGVVYFYDAHSFGASPAAHEA</sequence>
<protein>
    <submittedName>
        <fullName evidence="2">FG-GAP repeat protein</fullName>
    </submittedName>
</protein>
<dbReference type="Gene3D" id="2.130.10.130">
    <property type="entry name" value="Integrin alpha, N-terminal"/>
    <property type="match status" value="2"/>
</dbReference>
<dbReference type="Proteomes" id="UP000294862">
    <property type="component" value="Unassembled WGS sequence"/>
</dbReference>
<evidence type="ECO:0000313" key="3">
    <source>
        <dbReference type="Proteomes" id="UP000294862"/>
    </source>
</evidence>
<dbReference type="EMBL" id="SLWQ01000013">
    <property type="protein sequence ID" value="TCO36301.1"/>
    <property type="molecule type" value="Genomic_DNA"/>
</dbReference>
<comment type="caution">
    <text evidence="2">The sequence shown here is derived from an EMBL/GenBank/DDBJ whole genome shotgun (WGS) entry which is preliminary data.</text>
</comment>
<proteinExistence type="predicted"/>
<evidence type="ECO:0000256" key="1">
    <source>
        <dbReference type="ARBA" id="ARBA00022729"/>
    </source>
</evidence>
<organism evidence="2 3">
    <name type="scientific">Dokdonella fugitiva</name>
    <dbReference type="NCBI Taxonomy" id="328517"/>
    <lineage>
        <taxon>Bacteria</taxon>
        <taxon>Pseudomonadati</taxon>
        <taxon>Pseudomonadota</taxon>
        <taxon>Gammaproteobacteria</taxon>
        <taxon>Lysobacterales</taxon>
        <taxon>Rhodanobacteraceae</taxon>
        <taxon>Dokdonella</taxon>
    </lineage>
</organism>
<dbReference type="AlphaFoldDB" id="A0A4R2HXH2"/>
<dbReference type="InterPro" id="IPR013517">
    <property type="entry name" value="FG-GAP"/>
</dbReference>
<name>A0A4R2HXH2_9GAMM</name>
<dbReference type="PANTHER" id="PTHR36220">
    <property type="entry name" value="UNNAMED PRODUCT"/>
    <property type="match status" value="1"/>
</dbReference>
<accession>A0A4R2HXH2</accession>
<dbReference type="Pfam" id="PF14312">
    <property type="entry name" value="FG-GAP_2"/>
    <property type="match status" value="6"/>
</dbReference>
<evidence type="ECO:0000313" key="2">
    <source>
        <dbReference type="EMBL" id="TCO36301.1"/>
    </source>
</evidence>
<reference evidence="2 3" key="1">
    <citation type="journal article" date="2015" name="Stand. Genomic Sci.">
        <title>Genomic Encyclopedia of Bacterial and Archaeal Type Strains, Phase III: the genomes of soil and plant-associated and newly described type strains.</title>
        <authorList>
            <person name="Whitman W.B."/>
            <person name="Woyke T."/>
            <person name="Klenk H.P."/>
            <person name="Zhou Y."/>
            <person name="Lilburn T.G."/>
            <person name="Beck B.J."/>
            <person name="De Vos P."/>
            <person name="Vandamme P."/>
            <person name="Eisen J.A."/>
            <person name="Garrity G."/>
            <person name="Hugenholtz P."/>
            <person name="Kyrpides N.C."/>
        </authorList>
    </citation>
    <scope>NUCLEOTIDE SEQUENCE [LARGE SCALE GENOMIC DNA]</scope>
    <source>
        <strain evidence="2 3">A3</strain>
    </source>
</reference>
<dbReference type="SUPFAM" id="SSF69318">
    <property type="entry name" value="Integrin alpha N-terminal domain"/>
    <property type="match status" value="1"/>
</dbReference>